<feature type="region of interest" description="Disordered" evidence="1">
    <location>
        <begin position="1"/>
        <end position="28"/>
    </location>
</feature>
<reference evidence="2" key="1">
    <citation type="submission" date="2020-08" db="EMBL/GenBank/DDBJ databases">
        <title>Multicomponent nature underlies the extraordinary mechanical properties of spider dragline silk.</title>
        <authorList>
            <person name="Kono N."/>
            <person name="Nakamura H."/>
            <person name="Mori M."/>
            <person name="Yoshida Y."/>
            <person name="Ohtoshi R."/>
            <person name="Malay A.D."/>
            <person name="Moran D.A.P."/>
            <person name="Tomita M."/>
            <person name="Numata K."/>
            <person name="Arakawa K."/>
        </authorList>
    </citation>
    <scope>NUCLEOTIDE SEQUENCE</scope>
</reference>
<name>A0A8X6R7A3_NEPPI</name>
<comment type="caution">
    <text evidence="2">The sequence shown here is derived from an EMBL/GenBank/DDBJ whole genome shotgun (WGS) entry which is preliminary data.</text>
</comment>
<gene>
    <name evidence="2" type="ORF">NPIL_295531</name>
</gene>
<proteinExistence type="predicted"/>
<protein>
    <submittedName>
        <fullName evidence="2">Uncharacterized protein</fullName>
    </submittedName>
</protein>
<feature type="non-terminal residue" evidence="2">
    <location>
        <position position="199"/>
    </location>
</feature>
<sequence length="199" mass="22136">MSLVQNKASSSSSDEESSDDKSDMSTHRCPINPSHIVCSDEYETHRRECGLAFLRNFVSGEGPSLDDMLPEHQEVMFSIVDDDRSLADEISHYPRGRIILRTILREIELADIDYFRDEMFLQYPNFYGYPAVSSENDSLNGSIEEDPLIENIAEDPPRNDTIEGTSKKDSLNGAAEDTTAKDSFNAAAEGTTAKDSLNA</sequence>
<accession>A0A8X6R7A3</accession>
<feature type="region of interest" description="Disordered" evidence="1">
    <location>
        <begin position="149"/>
        <end position="199"/>
    </location>
</feature>
<evidence type="ECO:0000313" key="3">
    <source>
        <dbReference type="Proteomes" id="UP000887013"/>
    </source>
</evidence>
<dbReference type="Proteomes" id="UP000887013">
    <property type="component" value="Unassembled WGS sequence"/>
</dbReference>
<feature type="compositionally biased region" description="Basic and acidic residues" evidence="1">
    <location>
        <begin position="155"/>
        <end position="170"/>
    </location>
</feature>
<evidence type="ECO:0000256" key="1">
    <source>
        <dbReference type="SAM" id="MobiDB-lite"/>
    </source>
</evidence>
<keyword evidence="3" id="KW-1185">Reference proteome</keyword>
<dbReference type="EMBL" id="BMAW01040021">
    <property type="protein sequence ID" value="GFU58060.1"/>
    <property type="molecule type" value="Genomic_DNA"/>
</dbReference>
<organism evidence="2 3">
    <name type="scientific">Nephila pilipes</name>
    <name type="common">Giant wood spider</name>
    <name type="synonym">Nephila maculata</name>
    <dbReference type="NCBI Taxonomy" id="299642"/>
    <lineage>
        <taxon>Eukaryota</taxon>
        <taxon>Metazoa</taxon>
        <taxon>Ecdysozoa</taxon>
        <taxon>Arthropoda</taxon>
        <taxon>Chelicerata</taxon>
        <taxon>Arachnida</taxon>
        <taxon>Araneae</taxon>
        <taxon>Araneomorphae</taxon>
        <taxon>Entelegynae</taxon>
        <taxon>Araneoidea</taxon>
        <taxon>Nephilidae</taxon>
        <taxon>Nephila</taxon>
    </lineage>
</organism>
<evidence type="ECO:0000313" key="2">
    <source>
        <dbReference type="EMBL" id="GFU58060.1"/>
    </source>
</evidence>
<dbReference type="AlphaFoldDB" id="A0A8X6R7A3"/>